<dbReference type="Proteomes" id="UP000373149">
    <property type="component" value="Unassembled WGS sequence"/>
</dbReference>
<evidence type="ECO:0000313" key="5">
    <source>
        <dbReference type="Proteomes" id="UP000373149"/>
    </source>
</evidence>
<keyword evidence="5" id="KW-1185">Reference proteome</keyword>
<name>A0A5N8WW69_9ACTN</name>
<dbReference type="PROSITE" id="PS51257">
    <property type="entry name" value="PROKAR_LIPOPROTEIN"/>
    <property type="match status" value="1"/>
</dbReference>
<dbReference type="InterPro" id="IPR001638">
    <property type="entry name" value="Solute-binding_3/MltF_N"/>
</dbReference>
<comment type="caution">
    <text evidence="4">The sequence shown here is derived from an EMBL/GenBank/DDBJ whole genome shotgun (WGS) entry which is preliminary data.</text>
</comment>
<evidence type="ECO:0000256" key="1">
    <source>
        <dbReference type="ARBA" id="ARBA00022729"/>
    </source>
</evidence>
<feature type="domain" description="Solute-binding protein family 3/N-terminal" evidence="3">
    <location>
        <begin position="54"/>
        <end position="278"/>
    </location>
</feature>
<protein>
    <submittedName>
        <fullName evidence="4">ABC transporter substrate-binding protein</fullName>
    </submittedName>
</protein>
<proteinExistence type="predicted"/>
<evidence type="ECO:0000259" key="3">
    <source>
        <dbReference type="SMART" id="SM00062"/>
    </source>
</evidence>
<evidence type="ECO:0000256" key="2">
    <source>
        <dbReference type="SAM" id="SignalP"/>
    </source>
</evidence>
<reference evidence="4 5" key="1">
    <citation type="submission" date="2019-09" db="EMBL/GenBank/DDBJ databases">
        <authorList>
            <person name="Duangmal K."/>
            <person name="Teo W.F.A."/>
            <person name="Lipun K."/>
        </authorList>
    </citation>
    <scope>NUCLEOTIDE SEQUENCE [LARGE SCALE GENOMIC DNA]</scope>
    <source>
        <strain evidence="4 5">K1PN6</strain>
    </source>
</reference>
<accession>A0A5N8WW69</accession>
<dbReference type="SMART" id="SM00062">
    <property type="entry name" value="PBPb"/>
    <property type="match status" value="1"/>
</dbReference>
<keyword evidence="1 2" id="KW-0732">Signal</keyword>
<organism evidence="4 5">
    <name type="scientific">Streptomyces acidicola</name>
    <dbReference type="NCBI Taxonomy" id="2596892"/>
    <lineage>
        <taxon>Bacteria</taxon>
        <taxon>Bacillati</taxon>
        <taxon>Actinomycetota</taxon>
        <taxon>Actinomycetes</taxon>
        <taxon>Kitasatosporales</taxon>
        <taxon>Streptomycetaceae</taxon>
        <taxon>Streptomyces</taxon>
    </lineage>
</organism>
<dbReference type="CDD" id="cd01004">
    <property type="entry name" value="PBP2_MidA_like"/>
    <property type="match status" value="1"/>
</dbReference>
<feature type="chain" id="PRO_5038861672" evidence="2">
    <location>
        <begin position="21"/>
        <end position="293"/>
    </location>
</feature>
<dbReference type="EMBL" id="VMNX01000063">
    <property type="protein sequence ID" value="MPY50455.1"/>
    <property type="molecule type" value="Genomic_DNA"/>
</dbReference>
<dbReference type="PANTHER" id="PTHR35936:SF17">
    <property type="entry name" value="ARGININE-BINDING EXTRACELLULAR PROTEIN ARTP"/>
    <property type="match status" value="1"/>
</dbReference>
<dbReference type="PANTHER" id="PTHR35936">
    <property type="entry name" value="MEMBRANE-BOUND LYTIC MUREIN TRANSGLYCOSYLASE F"/>
    <property type="match status" value="1"/>
</dbReference>
<dbReference type="Gene3D" id="3.40.190.10">
    <property type="entry name" value="Periplasmic binding protein-like II"/>
    <property type="match status" value="2"/>
</dbReference>
<dbReference type="SUPFAM" id="SSF53850">
    <property type="entry name" value="Periplasmic binding protein-like II"/>
    <property type="match status" value="1"/>
</dbReference>
<dbReference type="Pfam" id="PF00497">
    <property type="entry name" value="SBP_bac_3"/>
    <property type="match status" value="1"/>
</dbReference>
<dbReference type="RefSeq" id="WP_322620404.1">
    <property type="nucleotide sequence ID" value="NZ_VMNX01000063.1"/>
</dbReference>
<dbReference type="AlphaFoldDB" id="A0A5N8WW69"/>
<sequence length="293" mass="30552">MRRLLIAASASAALLLTATACGSQSSSSSSSSSSAASSGCTPKLGKSDLVTAGTLTISTNATLPPMQYLDSSSKIVGMRVDLGNEIAGLLCLTPKFVNIPFDAQIPGVQSGRWDMIDTGMFYTPERAKTIKLVPYEIQGVAVSVAKGNPKKITSEDDLSGRTIAVEAPGYEFDTLTALNKKLKAEGKKQVTVRTFTTTADAYQALSAGQVEGVAIVESVTSYYQKDGAFETAVKGVNPAPLALGFGKQKPADAVADALNTLRENGYLAKLFKKYGVTAYSGPLKVSTGAISAK</sequence>
<gene>
    <name evidence="4" type="ORF">FPZ41_18510</name>
</gene>
<feature type="signal peptide" evidence="2">
    <location>
        <begin position="1"/>
        <end position="20"/>
    </location>
</feature>
<evidence type="ECO:0000313" key="4">
    <source>
        <dbReference type="EMBL" id="MPY50455.1"/>
    </source>
</evidence>